<keyword evidence="1" id="KW-0732">Signal</keyword>
<sequence length="108" mass="10935">MQCTTYLIALAALLAVCACAPAQGGAIEKIPREHIPSATKDENVESGAGAKVSGVGEVGKDVSRVRRDVGGQESDLLPSVGDVDASPFGGPAQVVGHGRIRVLPAFLG</sequence>
<protein>
    <recommendedName>
        <fullName evidence="4">Secreted protein</fullName>
    </recommendedName>
</protein>
<reference evidence="2 3" key="1">
    <citation type="submission" date="2021-06" db="EMBL/GenBank/DDBJ databases">
        <title>A haploid diamondback moth (Plutella xylostella L.) genome assembly resolves 31 chromosomes and identifies a diamide resistance mutation.</title>
        <authorList>
            <person name="Ward C.M."/>
            <person name="Perry K.D."/>
            <person name="Baker G."/>
            <person name="Powis K."/>
            <person name="Heckel D.G."/>
            <person name="Baxter S.W."/>
        </authorList>
    </citation>
    <scope>NUCLEOTIDE SEQUENCE [LARGE SCALE GENOMIC DNA]</scope>
    <source>
        <strain evidence="2 3">LV</strain>
        <tissue evidence="2">Single pupa</tissue>
    </source>
</reference>
<keyword evidence="3" id="KW-1185">Reference proteome</keyword>
<dbReference type="Proteomes" id="UP000823941">
    <property type="component" value="Chromosome 19"/>
</dbReference>
<evidence type="ECO:0000313" key="3">
    <source>
        <dbReference type="Proteomes" id="UP000823941"/>
    </source>
</evidence>
<accession>A0ABQ7QC66</accession>
<evidence type="ECO:0000256" key="1">
    <source>
        <dbReference type="SAM" id="SignalP"/>
    </source>
</evidence>
<organism evidence="2 3">
    <name type="scientific">Plutella xylostella</name>
    <name type="common">Diamondback moth</name>
    <name type="synonym">Plutella maculipennis</name>
    <dbReference type="NCBI Taxonomy" id="51655"/>
    <lineage>
        <taxon>Eukaryota</taxon>
        <taxon>Metazoa</taxon>
        <taxon>Ecdysozoa</taxon>
        <taxon>Arthropoda</taxon>
        <taxon>Hexapoda</taxon>
        <taxon>Insecta</taxon>
        <taxon>Pterygota</taxon>
        <taxon>Neoptera</taxon>
        <taxon>Endopterygota</taxon>
        <taxon>Lepidoptera</taxon>
        <taxon>Glossata</taxon>
        <taxon>Ditrysia</taxon>
        <taxon>Yponomeutoidea</taxon>
        <taxon>Plutellidae</taxon>
        <taxon>Plutella</taxon>
    </lineage>
</organism>
<feature type="chain" id="PRO_5047440584" description="Secreted protein" evidence="1">
    <location>
        <begin position="20"/>
        <end position="108"/>
    </location>
</feature>
<feature type="signal peptide" evidence="1">
    <location>
        <begin position="1"/>
        <end position="19"/>
    </location>
</feature>
<name>A0ABQ7QC66_PLUXY</name>
<proteinExistence type="predicted"/>
<evidence type="ECO:0000313" key="2">
    <source>
        <dbReference type="EMBL" id="KAG7301553.1"/>
    </source>
</evidence>
<gene>
    <name evidence="2" type="ORF">JYU34_014520</name>
</gene>
<dbReference type="EMBL" id="JAHIBW010000019">
    <property type="protein sequence ID" value="KAG7301553.1"/>
    <property type="molecule type" value="Genomic_DNA"/>
</dbReference>
<evidence type="ECO:0008006" key="4">
    <source>
        <dbReference type="Google" id="ProtNLM"/>
    </source>
</evidence>
<comment type="caution">
    <text evidence="2">The sequence shown here is derived from an EMBL/GenBank/DDBJ whole genome shotgun (WGS) entry which is preliminary data.</text>
</comment>